<evidence type="ECO:0000256" key="5">
    <source>
        <dbReference type="ARBA" id="ARBA00022741"/>
    </source>
</evidence>
<keyword evidence="6" id="KW-0067">ATP-binding</keyword>
<evidence type="ECO:0000256" key="9">
    <source>
        <dbReference type="SAM" id="MobiDB-lite"/>
    </source>
</evidence>
<evidence type="ECO:0000256" key="8">
    <source>
        <dbReference type="ARBA" id="ARBA00023136"/>
    </source>
</evidence>
<dbReference type="Gene3D" id="3.40.50.300">
    <property type="entry name" value="P-loop containing nucleotide triphosphate hydrolases"/>
    <property type="match status" value="1"/>
</dbReference>
<feature type="transmembrane region" description="Helical" evidence="10">
    <location>
        <begin position="237"/>
        <end position="260"/>
    </location>
</feature>
<dbReference type="RefSeq" id="WP_344057418.1">
    <property type="nucleotide sequence ID" value="NZ_BAAAOH010000001.1"/>
</dbReference>
<gene>
    <name evidence="12" type="ORF">GCM10009777_00690</name>
</gene>
<evidence type="ECO:0000256" key="10">
    <source>
        <dbReference type="SAM" id="Phobius"/>
    </source>
</evidence>
<dbReference type="Pfam" id="PF00005">
    <property type="entry name" value="ABC_tran"/>
    <property type="match status" value="1"/>
</dbReference>
<dbReference type="PROSITE" id="PS50893">
    <property type="entry name" value="ABC_TRANSPORTER_2"/>
    <property type="match status" value="1"/>
</dbReference>
<evidence type="ECO:0000313" key="13">
    <source>
        <dbReference type="Proteomes" id="UP001500326"/>
    </source>
</evidence>
<feature type="transmembrane region" description="Helical" evidence="10">
    <location>
        <begin position="272"/>
        <end position="299"/>
    </location>
</feature>
<keyword evidence="5" id="KW-0547">Nucleotide-binding</keyword>
<evidence type="ECO:0000256" key="1">
    <source>
        <dbReference type="ARBA" id="ARBA00004651"/>
    </source>
</evidence>
<name>A0ABN2RPF2_9MICO</name>
<dbReference type="Pfam" id="PF02653">
    <property type="entry name" value="BPD_transp_2"/>
    <property type="match status" value="1"/>
</dbReference>
<keyword evidence="8 10" id="KW-0472">Membrane</keyword>
<feature type="region of interest" description="Disordered" evidence="9">
    <location>
        <begin position="1"/>
        <end position="22"/>
    </location>
</feature>
<dbReference type="EMBL" id="BAAAOH010000001">
    <property type="protein sequence ID" value="GAA1972571.1"/>
    <property type="molecule type" value="Genomic_DNA"/>
</dbReference>
<evidence type="ECO:0000256" key="6">
    <source>
        <dbReference type="ARBA" id="ARBA00022840"/>
    </source>
</evidence>
<dbReference type="SUPFAM" id="SSF52540">
    <property type="entry name" value="P-loop containing nucleoside triphosphate hydrolases"/>
    <property type="match status" value="1"/>
</dbReference>
<keyword evidence="2" id="KW-0813">Transport</keyword>
<organism evidence="12 13">
    <name type="scientific">Microbacterium pumilum</name>
    <dbReference type="NCBI Taxonomy" id="344165"/>
    <lineage>
        <taxon>Bacteria</taxon>
        <taxon>Bacillati</taxon>
        <taxon>Actinomycetota</taxon>
        <taxon>Actinomycetes</taxon>
        <taxon>Micrococcales</taxon>
        <taxon>Microbacteriaceae</taxon>
        <taxon>Microbacterium</taxon>
    </lineage>
</organism>
<dbReference type="InterPro" id="IPR003439">
    <property type="entry name" value="ABC_transporter-like_ATP-bd"/>
</dbReference>
<dbReference type="InterPro" id="IPR001851">
    <property type="entry name" value="ABC_transp_permease"/>
</dbReference>
<protein>
    <recommendedName>
        <fullName evidence="11">ABC transporter domain-containing protein</fullName>
    </recommendedName>
</protein>
<dbReference type="PANTHER" id="PTHR45772:SF9">
    <property type="entry name" value="CONSERVED COMPONENT OF ABC TRANSPORTER FOR NATURAL AMINO ACIDS"/>
    <property type="match status" value="1"/>
</dbReference>
<keyword evidence="3" id="KW-1003">Cell membrane</keyword>
<comment type="subcellular location">
    <subcellularLocation>
        <location evidence="1">Cell membrane</location>
        <topology evidence="1">Multi-pass membrane protein</topology>
    </subcellularLocation>
</comment>
<dbReference type="Proteomes" id="UP001500326">
    <property type="component" value="Unassembled WGS sequence"/>
</dbReference>
<comment type="caution">
    <text evidence="12">The sequence shown here is derived from an EMBL/GenBank/DDBJ whole genome shotgun (WGS) entry which is preliminary data.</text>
</comment>
<dbReference type="InterPro" id="IPR051120">
    <property type="entry name" value="ABC_AA/LPS_Transport"/>
</dbReference>
<feature type="transmembrane region" description="Helical" evidence="10">
    <location>
        <begin position="187"/>
        <end position="206"/>
    </location>
</feature>
<feature type="transmembrane region" description="Helical" evidence="10">
    <location>
        <begin position="27"/>
        <end position="46"/>
    </location>
</feature>
<dbReference type="SMART" id="SM00382">
    <property type="entry name" value="AAA"/>
    <property type="match status" value="1"/>
</dbReference>
<evidence type="ECO:0000256" key="3">
    <source>
        <dbReference type="ARBA" id="ARBA00022475"/>
    </source>
</evidence>
<evidence type="ECO:0000259" key="11">
    <source>
        <dbReference type="PROSITE" id="PS50893"/>
    </source>
</evidence>
<evidence type="ECO:0000256" key="2">
    <source>
        <dbReference type="ARBA" id="ARBA00022448"/>
    </source>
</evidence>
<dbReference type="InterPro" id="IPR003593">
    <property type="entry name" value="AAA+_ATPase"/>
</dbReference>
<evidence type="ECO:0000256" key="4">
    <source>
        <dbReference type="ARBA" id="ARBA00022692"/>
    </source>
</evidence>
<feature type="transmembrane region" description="Helical" evidence="10">
    <location>
        <begin position="109"/>
        <end position="131"/>
    </location>
</feature>
<keyword evidence="13" id="KW-1185">Reference proteome</keyword>
<evidence type="ECO:0000313" key="12">
    <source>
        <dbReference type="EMBL" id="GAA1972571.1"/>
    </source>
</evidence>
<dbReference type="CDD" id="cd06581">
    <property type="entry name" value="TM_PBP1_LivM_like"/>
    <property type="match status" value="1"/>
</dbReference>
<feature type="transmembrane region" description="Helical" evidence="10">
    <location>
        <begin position="78"/>
        <end position="97"/>
    </location>
</feature>
<evidence type="ECO:0000256" key="7">
    <source>
        <dbReference type="ARBA" id="ARBA00022989"/>
    </source>
</evidence>
<keyword evidence="7 10" id="KW-1133">Transmembrane helix</keyword>
<feature type="transmembrane region" description="Helical" evidence="10">
    <location>
        <begin position="138"/>
        <end position="156"/>
    </location>
</feature>
<dbReference type="InterPro" id="IPR043428">
    <property type="entry name" value="LivM-like"/>
</dbReference>
<sequence length="606" mass="63774">MSRADLHTTTTTAVGPGAPRRAQGRPWMPWALAAGSILVAVGLGFILGDYWLLIATSVLVAAMSLMGLGIVTGTAGMIALCQLSFAAVGGWVLDFLMTQTPLHAALGGFAFIVAMVVGGAAAALLGFVVGLPALRLRGVNLAVVTLGVAAALDMTLQKVSFPDQWTNERVARPFDIPGSSDLSGNRYYFLFVAVVVVVVGLSVFFLQRSRWGAGWRSVAFSERGTASSGTSVTSAKLSAFTVSAFIGGIAGCLIVGQVTTANYITFQTLNSLGLYVLSIAVGAHLLEMALLGGMLFILIPEILKQFGVPLEWANIAFAALGIQALTTNSNLGNDIRNALIRRRRRRDISDAESTLAALAPIAAPVPIAGPEVLLRVEGLTVQFGAVAALSDVDLQVREGEILGLIGPNGAGKSTFVDALTGFLPQHRGSVRLGGTALDGLAPHRIARAGLRRTFQQDRVPSTMTVGAYGRFVAGRDVPADRIQEVLGFFGCPPSRTPLQIVDVGTRRLIEVAANVAAGPRLLLLDEPAAGLSHEEHLAFADRLRAVPDKFGVTLLIIEHDLDLVRSVCSNIVVLNFGKVLAAGLQESVLSDPEVLRAYMGETELLS</sequence>
<accession>A0ABN2RPF2</accession>
<proteinExistence type="predicted"/>
<reference evidence="12 13" key="1">
    <citation type="journal article" date="2019" name="Int. J. Syst. Evol. Microbiol.">
        <title>The Global Catalogue of Microorganisms (GCM) 10K type strain sequencing project: providing services to taxonomists for standard genome sequencing and annotation.</title>
        <authorList>
            <consortium name="The Broad Institute Genomics Platform"/>
            <consortium name="The Broad Institute Genome Sequencing Center for Infectious Disease"/>
            <person name="Wu L."/>
            <person name="Ma J."/>
        </authorList>
    </citation>
    <scope>NUCLEOTIDE SEQUENCE [LARGE SCALE GENOMIC DNA]</scope>
    <source>
        <strain evidence="12 13">JCM 14902</strain>
    </source>
</reference>
<keyword evidence="4 10" id="KW-0812">Transmembrane</keyword>
<dbReference type="PANTHER" id="PTHR45772">
    <property type="entry name" value="CONSERVED COMPONENT OF ABC TRANSPORTER FOR NATURAL AMINO ACIDS-RELATED"/>
    <property type="match status" value="1"/>
</dbReference>
<feature type="domain" description="ABC transporter" evidence="11">
    <location>
        <begin position="374"/>
        <end position="601"/>
    </location>
</feature>
<dbReference type="InterPro" id="IPR027417">
    <property type="entry name" value="P-loop_NTPase"/>
</dbReference>